<dbReference type="HOGENOM" id="CLU_000288_7_18_1"/>
<dbReference type="InterPro" id="IPR051681">
    <property type="entry name" value="Ser/Thr_Kinases-Pseudokinases"/>
</dbReference>
<dbReference type="SUPFAM" id="SSF56112">
    <property type="entry name" value="Protein kinase-like (PK-like)"/>
    <property type="match status" value="1"/>
</dbReference>
<accession>A0A0C3AWM6</accession>
<dbReference type="InterPro" id="IPR011009">
    <property type="entry name" value="Kinase-like_dom_sf"/>
</dbReference>
<dbReference type="Pfam" id="PF00069">
    <property type="entry name" value="Pkinase"/>
    <property type="match status" value="1"/>
</dbReference>
<dbReference type="Gene3D" id="1.10.510.10">
    <property type="entry name" value="Transferase(Phosphotransferase) domain 1"/>
    <property type="match status" value="1"/>
</dbReference>
<sequence>MNTIRRVSQSSHSIYITHLLLQKINRERWTWSQLRHPNILPLYGFADGEELFEPFGAFISPWCARGDMAQYLREQGFQAPLDERIDLWRGVLAGVEYLHLHLPAIVHGDLKPGNVLINDAGEAQICDFGLVKIFSEQGSTGMTTTTAHTGTERYLAYELVTGDESNPTMASDIYAVGCIGLELLCLEVPYSSRGRGPRWHILDDIRSGLPPASCPTDLPYEGRVLWDILLVCWDCAPDLRPSATLL</sequence>
<dbReference type="InterPro" id="IPR000719">
    <property type="entry name" value="Prot_kinase_dom"/>
</dbReference>
<dbReference type="GO" id="GO:0004674">
    <property type="term" value="F:protein serine/threonine kinase activity"/>
    <property type="evidence" value="ECO:0007669"/>
    <property type="project" value="TreeGrafter"/>
</dbReference>
<dbReference type="InterPro" id="IPR008271">
    <property type="entry name" value="Ser/Thr_kinase_AS"/>
</dbReference>
<dbReference type="EMBL" id="KN824334">
    <property type="protein sequence ID" value="KIM23626.1"/>
    <property type="molecule type" value="Genomic_DNA"/>
</dbReference>
<dbReference type="AlphaFoldDB" id="A0A0C3AWM6"/>
<proteinExistence type="predicted"/>
<dbReference type="PANTHER" id="PTHR44329">
    <property type="entry name" value="SERINE/THREONINE-PROTEIN KINASE TNNI3K-RELATED"/>
    <property type="match status" value="1"/>
</dbReference>
<gene>
    <name evidence="2" type="ORF">M408DRAFT_77286</name>
</gene>
<dbReference type="PROSITE" id="PS50011">
    <property type="entry name" value="PROTEIN_KINASE_DOM"/>
    <property type="match status" value="1"/>
</dbReference>
<reference evidence="2 3" key="1">
    <citation type="submission" date="2014-04" db="EMBL/GenBank/DDBJ databases">
        <authorList>
            <consortium name="DOE Joint Genome Institute"/>
            <person name="Kuo A."/>
            <person name="Zuccaro A."/>
            <person name="Kohler A."/>
            <person name="Nagy L.G."/>
            <person name="Floudas D."/>
            <person name="Copeland A."/>
            <person name="Barry K.W."/>
            <person name="Cichocki N."/>
            <person name="Veneault-Fourrey C."/>
            <person name="LaButti K."/>
            <person name="Lindquist E.A."/>
            <person name="Lipzen A."/>
            <person name="Lundell T."/>
            <person name="Morin E."/>
            <person name="Murat C."/>
            <person name="Sun H."/>
            <person name="Tunlid A."/>
            <person name="Henrissat B."/>
            <person name="Grigoriev I.V."/>
            <person name="Hibbett D.S."/>
            <person name="Martin F."/>
            <person name="Nordberg H.P."/>
            <person name="Cantor M.N."/>
            <person name="Hua S.X."/>
        </authorList>
    </citation>
    <scope>NUCLEOTIDE SEQUENCE [LARGE SCALE GENOMIC DNA]</scope>
    <source>
        <strain evidence="2 3">MAFF 305830</strain>
    </source>
</reference>
<dbReference type="SMART" id="SM00220">
    <property type="entry name" value="S_TKc"/>
    <property type="match status" value="1"/>
</dbReference>
<keyword evidence="3" id="KW-1185">Reference proteome</keyword>
<dbReference type="Proteomes" id="UP000054097">
    <property type="component" value="Unassembled WGS sequence"/>
</dbReference>
<evidence type="ECO:0000259" key="1">
    <source>
        <dbReference type="PROSITE" id="PS50011"/>
    </source>
</evidence>
<reference evidence="3" key="2">
    <citation type="submission" date="2015-01" db="EMBL/GenBank/DDBJ databases">
        <title>Evolutionary Origins and Diversification of the Mycorrhizal Mutualists.</title>
        <authorList>
            <consortium name="DOE Joint Genome Institute"/>
            <consortium name="Mycorrhizal Genomics Consortium"/>
            <person name="Kohler A."/>
            <person name="Kuo A."/>
            <person name="Nagy L.G."/>
            <person name="Floudas D."/>
            <person name="Copeland A."/>
            <person name="Barry K.W."/>
            <person name="Cichocki N."/>
            <person name="Veneault-Fourrey C."/>
            <person name="LaButti K."/>
            <person name="Lindquist E.A."/>
            <person name="Lipzen A."/>
            <person name="Lundell T."/>
            <person name="Morin E."/>
            <person name="Murat C."/>
            <person name="Riley R."/>
            <person name="Ohm R."/>
            <person name="Sun H."/>
            <person name="Tunlid A."/>
            <person name="Henrissat B."/>
            <person name="Grigoriev I.V."/>
            <person name="Hibbett D.S."/>
            <person name="Martin F."/>
        </authorList>
    </citation>
    <scope>NUCLEOTIDE SEQUENCE [LARGE SCALE GENOMIC DNA]</scope>
    <source>
        <strain evidence="3">MAFF 305830</strain>
    </source>
</reference>
<dbReference type="PROSITE" id="PS00108">
    <property type="entry name" value="PROTEIN_KINASE_ST"/>
    <property type="match status" value="1"/>
</dbReference>
<evidence type="ECO:0000313" key="2">
    <source>
        <dbReference type="EMBL" id="KIM23626.1"/>
    </source>
</evidence>
<evidence type="ECO:0000313" key="3">
    <source>
        <dbReference type="Proteomes" id="UP000054097"/>
    </source>
</evidence>
<protein>
    <recommendedName>
        <fullName evidence="1">Protein kinase domain-containing protein</fullName>
    </recommendedName>
</protein>
<dbReference type="OrthoDB" id="4062651at2759"/>
<feature type="non-terminal residue" evidence="2">
    <location>
        <position position="246"/>
    </location>
</feature>
<dbReference type="STRING" id="933852.A0A0C3AWM6"/>
<name>A0A0C3AWM6_SERVB</name>
<organism evidence="2 3">
    <name type="scientific">Serendipita vermifera MAFF 305830</name>
    <dbReference type="NCBI Taxonomy" id="933852"/>
    <lineage>
        <taxon>Eukaryota</taxon>
        <taxon>Fungi</taxon>
        <taxon>Dikarya</taxon>
        <taxon>Basidiomycota</taxon>
        <taxon>Agaricomycotina</taxon>
        <taxon>Agaricomycetes</taxon>
        <taxon>Sebacinales</taxon>
        <taxon>Serendipitaceae</taxon>
        <taxon>Serendipita</taxon>
    </lineage>
</organism>
<feature type="domain" description="Protein kinase" evidence="1">
    <location>
        <begin position="1"/>
        <end position="246"/>
    </location>
</feature>
<dbReference type="GO" id="GO:0005524">
    <property type="term" value="F:ATP binding"/>
    <property type="evidence" value="ECO:0007669"/>
    <property type="project" value="InterPro"/>
</dbReference>